<evidence type="ECO:0000313" key="10">
    <source>
        <dbReference type="Proteomes" id="UP000214588"/>
    </source>
</evidence>
<evidence type="ECO:0000256" key="4">
    <source>
        <dbReference type="ARBA" id="ARBA00022485"/>
    </source>
</evidence>
<dbReference type="PANTHER" id="PTHR24960:SF79">
    <property type="entry name" value="PHOTOSYSTEM I IRON-SULFUR CENTER"/>
    <property type="match status" value="1"/>
</dbReference>
<dbReference type="EMBL" id="NIQC01000006">
    <property type="protein sequence ID" value="OWZ84264.1"/>
    <property type="molecule type" value="Genomic_DNA"/>
</dbReference>
<dbReference type="PROSITE" id="PS51379">
    <property type="entry name" value="4FE4S_FER_2"/>
    <property type="match status" value="2"/>
</dbReference>
<dbReference type="Proteomes" id="UP000214588">
    <property type="component" value="Unassembled WGS sequence"/>
</dbReference>
<gene>
    <name evidence="9" type="ORF">CDO51_04190</name>
</gene>
<sequence>MAFKITEECIACGSCLDACPVDAIEEGEDIFTINNDCTECGSCVDECPTDAIVEE</sequence>
<name>A0A226C0Y4_9FIRM</name>
<dbReference type="GO" id="GO:0051539">
    <property type="term" value="F:4 iron, 4 sulfur cluster binding"/>
    <property type="evidence" value="ECO:0007669"/>
    <property type="project" value="UniProtKB-KW"/>
</dbReference>
<protein>
    <recommendedName>
        <fullName evidence="3">Ferredoxin</fullName>
    </recommendedName>
</protein>
<feature type="domain" description="4Fe-4S ferredoxin-type" evidence="8">
    <location>
        <begin position="1"/>
        <end position="29"/>
    </location>
</feature>
<evidence type="ECO:0000256" key="5">
    <source>
        <dbReference type="ARBA" id="ARBA00022723"/>
    </source>
</evidence>
<proteinExistence type="predicted"/>
<evidence type="ECO:0000256" key="2">
    <source>
        <dbReference type="ARBA" id="ARBA00003532"/>
    </source>
</evidence>
<feature type="domain" description="4Fe-4S ferredoxin-type" evidence="8">
    <location>
        <begin position="31"/>
        <end position="55"/>
    </location>
</feature>
<dbReference type="OrthoDB" id="9803397at2"/>
<dbReference type="InterPro" id="IPR050157">
    <property type="entry name" value="PSI_iron-sulfur_center"/>
</dbReference>
<keyword evidence="7" id="KW-0411">Iron-sulfur</keyword>
<accession>A0A226C0Y4</accession>
<dbReference type="Gene3D" id="3.30.70.20">
    <property type="match status" value="1"/>
</dbReference>
<comment type="cofactor">
    <cofactor evidence="1">
        <name>[4Fe-4S] cluster</name>
        <dbReference type="ChEBI" id="CHEBI:49883"/>
    </cofactor>
</comment>
<dbReference type="GO" id="GO:0046872">
    <property type="term" value="F:metal ion binding"/>
    <property type="evidence" value="ECO:0007669"/>
    <property type="project" value="UniProtKB-KW"/>
</dbReference>
<evidence type="ECO:0000256" key="7">
    <source>
        <dbReference type="ARBA" id="ARBA00023014"/>
    </source>
</evidence>
<reference evidence="9 10" key="1">
    <citation type="submission" date="2017-06" db="EMBL/GenBank/DDBJ databases">
        <title>Draft Genome Sequence of Natranaerobius trueperi halophilic, alkalithermophilic bacteria from soda lakes.</title>
        <authorList>
            <person name="Zhao B."/>
        </authorList>
    </citation>
    <scope>NUCLEOTIDE SEQUENCE [LARGE SCALE GENOMIC DNA]</scope>
    <source>
        <strain evidence="9 10">DSM 18760</strain>
    </source>
</reference>
<keyword evidence="4" id="KW-0004">4Fe-4S</keyword>
<dbReference type="SUPFAM" id="SSF54862">
    <property type="entry name" value="4Fe-4S ferredoxins"/>
    <property type="match status" value="1"/>
</dbReference>
<comment type="function">
    <text evidence="2">Ferredoxins are iron-sulfur proteins that transfer electrons in a wide variety of metabolic reactions.</text>
</comment>
<organism evidence="9 10">
    <name type="scientific">Natranaerobius trueperi</name>
    <dbReference type="NCBI Taxonomy" id="759412"/>
    <lineage>
        <taxon>Bacteria</taxon>
        <taxon>Bacillati</taxon>
        <taxon>Bacillota</taxon>
        <taxon>Clostridia</taxon>
        <taxon>Natranaerobiales</taxon>
        <taxon>Natranaerobiaceae</taxon>
        <taxon>Natranaerobius</taxon>
    </lineage>
</organism>
<dbReference type="PROSITE" id="PS00198">
    <property type="entry name" value="4FE4S_FER_1"/>
    <property type="match status" value="1"/>
</dbReference>
<dbReference type="RefSeq" id="WP_089023049.1">
    <property type="nucleotide sequence ID" value="NZ_NIQC01000006.1"/>
</dbReference>
<keyword evidence="10" id="KW-1185">Reference proteome</keyword>
<keyword evidence="6" id="KW-0408">Iron</keyword>
<dbReference type="AlphaFoldDB" id="A0A226C0Y4"/>
<dbReference type="InterPro" id="IPR017900">
    <property type="entry name" value="4Fe4S_Fe_S_CS"/>
</dbReference>
<evidence type="ECO:0000259" key="8">
    <source>
        <dbReference type="PROSITE" id="PS51379"/>
    </source>
</evidence>
<evidence type="ECO:0000256" key="3">
    <source>
        <dbReference type="ARBA" id="ARBA00013529"/>
    </source>
</evidence>
<dbReference type="Pfam" id="PF13187">
    <property type="entry name" value="Fer4_9"/>
    <property type="match status" value="1"/>
</dbReference>
<evidence type="ECO:0000313" key="9">
    <source>
        <dbReference type="EMBL" id="OWZ84264.1"/>
    </source>
</evidence>
<dbReference type="PANTHER" id="PTHR24960">
    <property type="entry name" value="PHOTOSYSTEM I IRON-SULFUR CENTER-RELATED"/>
    <property type="match status" value="1"/>
</dbReference>
<comment type="caution">
    <text evidence="9">The sequence shown here is derived from an EMBL/GenBank/DDBJ whole genome shotgun (WGS) entry which is preliminary data.</text>
</comment>
<keyword evidence="5" id="KW-0479">Metal-binding</keyword>
<dbReference type="InterPro" id="IPR017896">
    <property type="entry name" value="4Fe4S_Fe-S-bd"/>
</dbReference>
<evidence type="ECO:0000256" key="6">
    <source>
        <dbReference type="ARBA" id="ARBA00023004"/>
    </source>
</evidence>
<evidence type="ECO:0000256" key="1">
    <source>
        <dbReference type="ARBA" id="ARBA00001966"/>
    </source>
</evidence>